<dbReference type="STRING" id="1257118.L8GTU2"/>
<evidence type="ECO:0000256" key="1">
    <source>
        <dbReference type="ARBA" id="ARBA00009275"/>
    </source>
</evidence>
<dbReference type="InterPro" id="IPR032466">
    <property type="entry name" value="Metal_Hydrolase"/>
</dbReference>
<feature type="binding site" evidence="8">
    <location>
        <position position="186"/>
    </location>
    <ligand>
        <name>a divalent metal cation</name>
        <dbReference type="ChEBI" id="CHEBI:60240"/>
        <label>2</label>
    </ligand>
</feature>
<dbReference type="InterPro" id="IPR001130">
    <property type="entry name" value="TatD-like"/>
</dbReference>
<dbReference type="SUPFAM" id="SSF51556">
    <property type="entry name" value="Metallo-dependent hydrolases"/>
    <property type="match status" value="1"/>
</dbReference>
<dbReference type="RefSeq" id="XP_004338365.1">
    <property type="nucleotide sequence ID" value="XM_004338317.1"/>
</dbReference>
<dbReference type="Pfam" id="PF01026">
    <property type="entry name" value="TatD_DNase"/>
    <property type="match status" value="1"/>
</dbReference>
<keyword evidence="11" id="KW-1185">Reference proteome</keyword>
<name>L8GTU2_ACACF</name>
<evidence type="ECO:0000313" key="10">
    <source>
        <dbReference type="EMBL" id="ELR16352.1"/>
    </source>
</evidence>
<reference evidence="10 11" key="1">
    <citation type="journal article" date="2013" name="Genome Biol.">
        <title>Genome of Acanthamoeba castellanii highlights extensive lateral gene transfer and early evolution of tyrosine kinase signaling.</title>
        <authorList>
            <person name="Clarke M."/>
            <person name="Lohan A.J."/>
            <person name="Liu B."/>
            <person name="Lagkouvardos I."/>
            <person name="Roy S."/>
            <person name="Zafar N."/>
            <person name="Bertelli C."/>
            <person name="Schilde C."/>
            <person name="Kianianmomeni A."/>
            <person name="Burglin T.R."/>
            <person name="Frech C."/>
            <person name="Turcotte B."/>
            <person name="Kopec K.O."/>
            <person name="Synnott J.M."/>
            <person name="Choo C."/>
            <person name="Paponov I."/>
            <person name="Finkler A."/>
            <person name="Soon Heng Tan C."/>
            <person name="Hutchins A.P."/>
            <person name="Weinmeier T."/>
            <person name="Rattei T."/>
            <person name="Chu J.S."/>
            <person name="Gimenez G."/>
            <person name="Irimia M."/>
            <person name="Rigden D.J."/>
            <person name="Fitzpatrick D.A."/>
            <person name="Lorenzo-Morales J."/>
            <person name="Bateman A."/>
            <person name="Chiu C.H."/>
            <person name="Tang P."/>
            <person name="Hegemann P."/>
            <person name="Fromm H."/>
            <person name="Raoult D."/>
            <person name="Greub G."/>
            <person name="Miranda-Saavedra D."/>
            <person name="Chen N."/>
            <person name="Nash P."/>
            <person name="Ginger M.L."/>
            <person name="Horn M."/>
            <person name="Schaap P."/>
            <person name="Caler L."/>
            <person name="Loftus B."/>
        </authorList>
    </citation>
    <scope>NUCLEOTIDE SEQUENCE [LARGE SCALE GENOMIC DNA]</scope>
    <source>
        <strain evidence="10 11">Neff</strain>
    </source>
</reference>
<feature type="binding site" evidence="8">
    <location>
        <position position="150"/>
    </location>
    <ligand>
        <name>a divalent metal cation</name>
        <dbReference type="ChEBI" id="CHEBI:60240"/>
        <label>1</label>
    </ligand>
</feature>
<dbReference type="AlphaFoldDB" id="L8GTU2"/>
<evidence type="ECO:0000256" key="4">
    <source>
        <dbReference type="ARBA" id="ARBA00022723"/>
    </source>
</evidence>
<evidence type="ECO:0000313" key="11">
    <source>
        <dbReference type="Proteomes" id="UP000011083"/>
    </source>
</evidence>
<dbReference type="PIRSF" id="PIRSF005902">
    <property type="entry name" value="DNase_TatD"/>
    <property type="match status" value="1"/>
</dbReference>
<evidence type="ECO:0000256" key="2">
    <source>
        <dbReference type="ARBA" id="ARBA00022490"/>
    </source>
</evidence>
<keyword evidence="5" id="KW-0378">Hydrolase</keyword>
<dbReference type="VEuPathDB" id="AmoebaDB:ACA1_204070"/>
<keyword evidence="6" id="KW-0269">Exonuclease</keyword>
<proteinExistence type="inferred from homology"/>
<evidence type="ECO:0000256" key="3">
    <source>
        <dbReference type="ARBA" id="ARBA00022722"/>
    </source>
</evidence>
<dbReference type="InterPro" id="IPR015991">
    <property type="entry name" value="TatD/YcfH-like"/>
</dbReference>
<gene>
    <name evidence="10" type="ORF">ACA1_204070</name>
</gene>
<dbReference type="GeneID" id="14916978"/>
<dbReference type="KEGG" id="acan:ACA1_204070"/>
<accession>L8GTU2</accession>
<evidence type="ECO:0000256" key="9">
    <source>
        <dbReference type="SAM" id="MobiDB-lite"/>
    </source>
</evidence>
<sequence>MGARQGRRTRRPLHHFRNNCPDRGRQRRCPTTKRRSRRGGREGEQPEAPVAVAPAPEPLVDIGANLTHASFRADFDAVLDRAQKANVRAIVLTGTSERASRDAFKVTQGREGFLYSTAGVHPHDAKHCNDRTIANLRELLRHKAVVAVGECGLDFDRNFSPQDVQEKWFVEQLKLAKEVNKPIFLHERSAFRRFAEIMKENMEGLPPAVVHCFTGTKEELEEYLAMGMYIGITGWVCDERRGRHLQEIVGLVPLDRLMIETDAPFLTPRTLRPCPRRNEPSYLTHVLQTVADCTGRSVEEVARETTQTAVRFFGLDQIRKE</sequence>
<dbReference type="NCBIfam" id="TIGR00010">
    <property type="entry name" value="YchF/TatD family DNA exonuclease"/>
    <property type="match status" value="1"/>
</dbReference>
<organism evidence="10 11">
    <name type="scientific">Acanthamoeba castellanii (strain ATCC 30010 / Neff)</name>
    <dbReference type="NCBI Taxonomy" id="1257118"/>
    <lineage>
        <taxon>Eukaryota</taxon>
        <taxon>Amoebozoa</taxon>
        <taxon>Discosea</taxon>
        <taxon>Longamoebia</taxon>
        <taxon>Centramoebida</taxon>
        <taxon>Acanthamoebidae</taxon>
        <taxon>Acanthamoeba</taxon>
    </lineage>
</organism>
<evidence type="ECO:0000256" key="5">
    <source>
        <dbReference type="ARBA" id="ARBA00022801"/>
    </source>
</evidence>
<feature type="binding site" evidence="8">
    <location>
        <position position="211"/>
    </location>
    <ligand>
        <name>a divalent metal cation</name>
        <dbReference type="ChEBI" id="CHEBI:60240"/>
        <label>2</label>
    </ligand>
</feature>
<evidence type="ECO:0000256" key="6">
    <source>
        <dbReference type="ARBA" id="ARBA00022839"/>
    </source>
</evidence>
<dbReference type="OMA" id="HDAKSWE"/>
<dbReference type="OrthoDB" id="6079689at2759"/>
<keyword evidence="3" id="KW-0540">Nuclease</keyword>
<feature type="compositionally biased region" description="Basic residues" evidence="9">
    <location>
        <begin position="1"/>
        <end position="17"/>
    </location>
</feature>
<dbReference type="GO" id="GO:0004527">
    <property type="term" value="F:exonuclease activity"/>
    <property type="evidence" value="ECO:0007669"/>
    <property type="project" value="UniProtKB-KW"/>
</dbReference>
<keyword evidence="4 8" id="KW-0479">Metal-binding</keyword>
<evidence type="ECO:0000256" key="7">
    <source>
        <dbReference type="ARBA" id="ARBA00022842"/>
    </source>
</evidence>
<evidence type="ECO:0000256" key="8">
    <source>
        <dbReference type="PIRSR" id="PIRSR005902-1"/>
    </source>
</evidence>
<protein>
    <submittedName>
        <fullName evidence="10">Secretion protein MttC, putative</fullName>
    </submittedName>
</protein>
<dbReference type="Proteomes" id="UP000011083">
    <property type="component" value="Unassembled WGS sequence"/>
</dbReference>
<dbReference type="CDD" id="cd01310">
    <property type="entry name" value="TatD_DNAse"/>
    <property type="match status" value="1"/>
</dbReference>
<feature type="compositionally biased region" description="Basic residues" evidence="9">
    <location>
        <begin position="25"/>
        <end position="38"/>
    </location>
</feature>
<dbReference type="GO" id="GO:0004536">
    <property type="term" value="F:DNA nuclease activity"/>
    <property type="evidence" value="ECO:0007669"/>
    <property type="project" value="InterPro"/>
</dbReference>
<dbReference type="GO" id="GO:0046872">
    <property type="term" value="F:metal ion binding"/>
    <property type="evidence" value="ECO:0007669"/>
    <property type="project" value="UniProtKB-KW"/>
</dbReference>
<dbReference type="EMBL" id="KB008001">
    <property type="protein sequence ID" value="ELR16352.1"/>
    <property type="molecule type" value="Genomic_DNA"/>
</dbReference>
<feature type="binding site" evidence="8">
    <location>
        <position position="262"/>
    </location>
    <ligand>
        <name>a divalent metal cation</name>
        <dbReference type="ChEBI" id="CHEBI:60240"/>
        <label>1</label>
    </ligand>
</feature>
<comment type="similarity">
    <text evidence="1">Belongs to the metallo-dependent hydrolases superfamily. TatD-type hydrolase family.</text>
</comment>
<dbReference type="PANTHER" id="PTHR10060:SF15">
    <property type="entry name" value="DEOXYRIBONUCLEASE TATDN1"/>
    <property type="match status" value="1"/>
</dbReference>
<keyword evidence="7" id="KW-0460">Magnesium</keyword>
<dbReference type="Gene3D" id="3.20.20.140">
    <property type="entry name" value="Metal-dependent hydrolases"/>
    <property type="match status" value="1"/>
</dbReference>
<dbReference type="FunFam" id="3.20.20.140:FF:000018">
    <property type="entry name" value="3'-5' ssDNA/RNA exonuclease TatD"/>
    <property type="match status" value="1"/>
</dbReference>
<dbReference type="PANTHER" id="PTHR10060">
    <property type="entry name" value="TATD FAMILY DEOXYRIBONUCLEASE"/>
    <property type="match status" value="1"/>
</dbReference>
<keyword evidence="2" id="KW-0963">Cytoplasm</keyword>
<feature type="region of interest" description="Disordered" evidence="9">
    <location>
        <begin position="1"/>
        <end position="50"/>
    </location>
</feature>
<dbReference type="InterPro" id="IPR050891">
    <property type="entry name" value="TatD-type_Hydrolase"/>
</dbReference>